<dbReference type="Proteomes" id="UP000192578">
    <property type="component" value="Unassembled WGS sequence"/>
</dbReference>
<reference evidence="2" key="1">
    <citation type="submission" date="2017-01" db="EMBL/GenBank/DDBJ databases">
        <title>Comparative genomics of anhydrobiosis in the tardigrade Hypsibius dujardini.</title>
        <authorList>
            <person name="Yoshida Y."/>
            <person name="Koutsovoulos G."/>
            <person name="Laetsch D."/>
            <person name="Stevens L."/>
            <person name="Kumar S."/>
            <person name="Horikawa D."/>
            <person name="Ishino K."/>
            <person name="Komine S."/>
            <person name="Tomita M."/>
            <person name="Blaxter M."/>
            <person name="Arakawa K."/>
        </authorList>
    </citation>
    <scope>NUCLEOTIDE SEQUENCE [LARGE SCALE GENOMIC DNA]</scope>
    <source>
        <strain evidence="2">Z151</strain>
    </source>
</reference>
<name>A0A1W0W8X8_HYPEX</name>
<accession>A0A1W0W8X8</accession>
<proteinExistence type="predicted"/>
<keyword evidence="2" id="KW-1185">Reference proteome</keyword>
<gene>
    <name evidence="1" type="ORF">BV898_14110</name>
</gene>
<protein>
    <submittedName>
        <fullName evidence="1">Uncharacterized protein</fullName>
    </submittedName>
</protein>
<dbReference type="EMBL" id="MTYJ01000166">
    <property type="protein sequence ID" value="OQV11612.1"/>
    <property type="molecule type" value="Genomic_DNA"/>
</dbReference>
<organism evidence="1 2">
    <name type="scientific">Hypsibius exemplaris</name>
    <name type="common">Freshwater tardigrade</name>
    <dbReference type="NCBI Taxonomy" id="2072580"/>
    <lineage>
        <taxon>Eukaryota</taxon>
        <taxon>Metazoa</taxon>
        <taxon>Ecdysozoa</taxon>
        <taxon>Tardigrada</taxon>
        <taxon>Eutardigrada</taxon>
        <taxon>Parachela</taxon>
        <taxon>Hypsibioidea</taxon>
        <taxon>Hypsibiidae</taxon>
        <taxon>Hypsibius</taxon>
    </lineage>
</organism>
<sequence>MRMLEETVEDFWCSPKDRRSGNCLAKMSARRENFQTFPEKRIAQLQWIVLTIISTGQITKRELDLLAGIYLGLAVNFVSGNMFWVEGSAILVAKMSHLEAGHKTIISHVGIDLNSALAVHPSRG</sequence>
<evidence type="ECO:0000313" key="2">
    <source>
        <dbReference type="Proteomes" id="UP000192578"/>
    </source>
</evidence>
<dbReference type="OrthoDB" id="72419at2759"/>
<dbReference type="AlphaFoldDB" id="A0A1W0W8X8"/>
<comment type="caution">
    <text evidence="1">The sequence shown here is derived from an EMBL/GenBank/DDBJ whole genome shotgun (WGS) entry which is preliminary data.</text>
</comment>
<evidence type="ECO:0000313" key="1">
    <source>
        <dbReference type="EMBL" id="OQV11612.1"/>
    </source>
</evidence>